<gene>
    <name evidence="1" type="ORF">SAMN04488567_3469</name>
</gene>
<evidence type="ECO:0000313" key="1">
    <source>
        <dbReference type="EMBL" id="SDF12126.1"/>
    </source>
</evidence>
<organism evidence="1 2">
    <name type="scientific">Limimaricola pyoseonensis</name>
    <dbReference type="NCBI Taxonomy" id="521013"/>
    <lineage>
        <taxon>Bacteria</taxon>
        <taxon>Pseudomonadati</taxon>
        <taxon>Pseudomonadota</taxon>
        <taxon>Alphaproteobacteria</taxon>
        <taxon>Rhodobacterales</taxon>
        <taxon>Paracoccaceae</taxon>
        <taxon>Limimaricola</taxon>
    </lineage>
</organism>
<dbReference type="OrthoDB" id="8397679at2"/>
<keyword evidence="2" id="KW-1185">Reference proteome</keyword>
<evidence type="ECO:0000313" key="2">
    <source>
        <dbReference type="Proteomes" id="UP000198922"/>
    </source>
</evidence>
<dbReference type="Proteomes" id="UP000198922">
    <property type="component" value="Unassembled WGS sequence"/>
</dbReference>
<accession>A0A1G7IHW0</accession>
<proteinExistence type="predicted"/>
<reference evidence="2" key="1">
    <citation type="submission" date="2016-10" db="EMBL/GenBank/DDBJ databases">
        <authorList>
            <person name="Varghese N."/>
            <person name="Submissions S."/>
        </authorList>
    </citation>
    <scope>NUCLEOTIDE SEQUENCE [LARGE SCALE GENOMIC DNA]</scope>
    <source>
        <strain evidence="2">DSM 21424</strain>
    </source>
</reference>
<dbReference type="RefSeq" id="WP_090114054.1">
    <property type="nucleotide sequence ID" value="NZ_FNAT01000007.1"/>
</dbReference>
<name>A0A1G7IHW0_9RHOB</name>
<dbReference type="EMBL" id="FNAT01000007">
    <property type="protein sequence ID" value="SDF12126.1"/>
    <property type="molecule type" value="Genomic_DNA"/>
</dbReference>
<dbReference type="AlphaFoldDB" id="A0A1G7IHW0"/>
<protein>
    <submittedName>
        <fullName evidence="1">Uncharacterized protein</fullName>
    </submittedName>
</protein>
<sequence length="94" mass="10541">MDETATRNALLAAIERGEGSRSTLVVLDAVPIHSLWIARHLHLLVELDLTVVIPATIRAVFAARQDCRKGRKCWLFSIAMRRLWSYDPAVPTSC</sequence>